<dbReference type="CDD" id="cd00180">
    <property type="entry name" value="PKc"/>
    <property type="match status" value="1"/>
</dbReference>
<dbReference type="InterPro" id="IPR008271">
    <property type="entry name" value="Ser/Thr_kinase_AS"/>
</dbReference>
<dbReference type="Proteomes" id="UP001162131">
    <property type="component" value="Unassembled WGS sequence"/>
</dbReference>
<gene>
    <name evidence="2" type="ORF">BSTOLATCC_MIC42030</name>
</gene>
<dbReference type="SMART" id="SM00220">
    <property type="entry name" value="S_TKc"/>
    <property type="match status" value="1"/>
</dbReference>
<sequence length="572" mass="66086">MADQQKYLEISSLISQELIPKIKELITERKDPNIQFLVEQSYSFPLEQKDEFEQKLTISAMEYPQSRELIFDLFYSAVLVSALNAPLTYTLAEACTGIILGLKQKPNFDISSAASSLESKIMTEIQKSQTVEQIVAWLNLLNAMEQRLNYDITASKQLAEIVLTDIQWGKISYDDPKLVVENLTDSIKLEGFGYDMSVLKKILSDNALEILEKNVEEGKDNDEVTRINMKPLLGALRGGNLSEHQQERLKIYTEKFGGFDNLVVPDVKVDIDIIPPRPLSPVDEEINRSSAIQYDERDPIYTYQTSGRYSVAVFRGSILRSKGRLNVAIKRYSSTQRENIEKFNEEGEMLKKLSGLNVKCFLKYYGHFIEKIEEKYMLFIVMEFCERDLMQEITKRKEEERPFTEEELRDNIYELLNGFSSLEQIKIVHRDIKPHNIFIGQDGMKIGDFNIAKSQTEVTTRTVSERMLQGTQGYFSPEIEESIRTKVKAKIHPWKSDVYSLGLTFLQMITFKSVSTYNARGSAEALAEELDKLQYEWLKVMLQNMLRADYRERRSFKKLMAFVPADRTMLDD</sequence>
<reference evidence="2" key="1">
    <citation type="submission" date="2021-09" db="EMBL/GenBank/DDBJ databases">
        <authorList>
            <consortium name="AG Swart"/>
            <person name="Singh M."/>
            <person name="Singh A."/>
            <person name="Seah K."/>
            <person name="Emmerich C."/>
        </authorList>
    </citation>
    <scope>NUCLEOTIDE SEQUENCE</scope>
    <source>
        <strain evidence="2">ATCC30299</strain>
    </source>
</reference>
<dbReference type="GO" id="GO:0005737">
    <property type="term" value="C:cytoplasm"/>
    <property type="evidence" value="ECO:0007669"/>
    <property type="project" value="TreeGrafter"/>
</dbReference>
<dbReference type="AlphaFoldDB" id="A0AAU9JYH2"/>
<dbReference type="InterPro" id="IPR000719">
    <property type="entry name" value="Prot_kinase_dom"/>
</dbReference>
<dbReference type="GO" id="GO:0004674">
    <property type="term" value="F:protein serine/threonine kinase activity"/>
    <property type="evidence" value="ECO:0007669"/>
    <property type="project" value="TreeGrafter"/>
</dbReference>
<dbReference type="PROSITE" id="PS50011">
    <property type="entry name" value="PROTEIN_KINASE_DOM"/>
    <property type="match status" value="1"/>
</dbReference>
<proteinExistence type="predicted"/>
<dbReference type="Gene3D" id="1.10.510.10">
    <property type="entry name" value="Transferase(Phosphotransferase) domain 1"/>
    <property type="match status" value="1"/>
</dbReference>
<dbReference type="PANTHER" id="PTHR44167">
    <property type="entry name" value="OVARIAN-SPECIFIC SERINE/THREONINE-PROTEIN KINASE LOK-RELATED"/>
    <property type="match status" value="1"/>
</dbReference>
<comment type="caution">
    <text evidence="2">The sequence shown here is derived from an EMBL/GenBank/DDBJ whole genome shotgun (WGS) entry which is preliminary data.</text>
</comment>
<accession>A0AAU9JYH2</accession>
<dbReference type="GO" id="GO:0044773">
    <property type="term" value="P:mitotic DNA damage checkpoint signaling"/>
    <property type="evidence" value="ECO:0007669"/>
    <property type="project" value="TreeGrafter"/>
</dbReference>
<dbReference type="SUPFAM" id="SSF56112">
    <property type="entry name" value="Protein kinase-like (PK-like)"/>
    <property type="match status" value="1"/>
</dbReference>
<evidence type="ECO:0000313" key="3">
    <source>
        <dbReference type="Proteomes" id="UP001162131"/>
    </source>
</evidence>
<dbReference type="GO" id="GO:0005524">
    <property type="term" value="F:ATP binding"/>
    <property type="evidence" value="ECO:0007669"/>
    <property type="project" value="InterPro"/>
</dbReference>
<dbReference type="PANTHER" id="PTHR44167:SF24">
    <property type="entry name" value="SERINE_THREONINE-PROTEIN KINASE CHK2"/>
    <property type="match status" value="1"/>
</dbReference>
<dbReference type="PROSITE" id="PS00108">
    <property type="entry name" value="PROTEIN_KINASE_ST"/>
    <property type="match status" value="1"/>
</dbReference>
<dbReference type="InterPro" id="IPR011009">
    <property type="entry name" value="Kinase-like_dom_sf"/>
</dbReference>
<dbReference type="Pfam" id="PF00069">
    <property type="entry name" value="Pkinase"/>
    <property type="match status" value="1"/>
</dbReference>
<evidence type="ECO:0000313" key="2">
    <source>
        <dbReference type="EMBL" id="CAG9326763.1"/>
    </source>
</evidence>
<dbReference type="EMBL" id="CAJZBQ010000041">
    <property type="protein sequence ID" value="CAG9326763.1"/>
    <property type="molecule type" value="Genomic_DNA"/>
</dbReference>
<keyword evidence="3" id="KW-1185">Reference proteome</keyword>
<organism evidence="2 3">
    <name type="scientific">Blepharisma stoltei</name>
    <dbReference type="NCBI Taxonomy" id="1481888"/>
    <lineage>
        <taxon>Eukaryota</taxon>
        <taxon>Sar</taxon>
        <taxon>Alveolata</taxon>
        <taxon>Ciliophora</taxon>
        <taxon>Postciliodesmatophora</taxon>
        <taxon>Heterotrichea</taxon>
        <taxon>Heterotrichida</taxon>
        <taxon>Blepharismidae</taxon>
        <taxon>Blepharisma</taxon>
    </lineage>
</organism>
<protein>
    <recommendedName>
        <fullName evidence="1">Protein kinase domain-containing protein</fullName>
    </recommendedName>
</protein>
<name>A0AAU9JYH2_9CILI</name>
<evidence type="ECO:0000259" key="1">
    <source>
        <dbReference type="PROSITE" id="PS50011"/>
    </source>
</evidence>
<dbReference type="GO" id="GO:0005634">
    <property type="term" value="C:nucleus"/>
    <property type="evidence" value="ECO:0007669"/>
    <property type="project" value="TreeGrafter"/>
</dbReference>
<feature type="domain" description="Protein kinase" evidence="1">
    <location>
        <begin position="300"/>
        <end position="570"/>
    </location>
</feature>